<gene>
    <name evidence="1" type="ORF">AAFF_G00408270</name>
</gene>
<evidence type="ECO:0000313" key="1">
    <source>
        <dbReference type="EMBL" id="KAJ8399722.1"/>
    </source>
</evidence>
<evidence type="ECO:0000313" key="2">
    <source>
        <dbReference type="Proteomes" id="UP001221898"/>
    </source>
</evidence>
<dbReference type="EMBL" id="JAINUG010000081">
    <property type="protein sequence ID" value="KAJ8399722.1"/>
    <property type="molecule type" value="Genomic_DNA"/>
</dbReference>
<proteinExistence type="predicted"/>
<accession>A0AAD7SBS6</accession>
<keyword evidence="2" id="KW-1185">Reference proteome</keyword>
<comment type="caution">
    <text evidence="1">The sequence shown here is derived from an EMBL/GenBank/DDBJ whole genome shotgun (WGS) entry which is preliminary data.</text>
</comment>
<reference evidence="1" key="1">
    <citation type="journal article" date="2023" name="Science">
        <title>Genome structures resolve the early diversification of teleost fishes.</title>
        <authorList>
            <person name="Parey E."/>
            <person name="Louis A."/>
            <person name="Montfort J."/>
            <person name="Bouchez O."/>
            <person name="Roques C."/>
            <person name="Iampietro C."/>
            <person name="Lluch J."/>
            <person name="Castinel A."/>
            <person name="Donnadieu C."/>
            <person name="Desvignes T."/>
            <person name="Floi Bucao C."/>
            <person name="Jouanno E."/>
            <person name="Wen M."/>
            <person name="Mejri S."/>
            <person name="Dirks R."/>
            <person name="Jansen H."/>
            <person name="Henkel C."/>
            <person name="Chen W.J."/>
            <person name="Zahm M."/>
            <person name="Cabau C."/>
            <person name="Klopp C."/>
            <person name="Thompson A.W."/>
            <person name="Robinson-Rechavi M."/>
            <person name="Braasch I."/>
            <person name="Lecointre G."/>
            <person name="Bobe J."/>
            <person name="Postlethwait J.H."/>
            <person name="Berthelot C."/>
            <person name="Roest Crollius H."/>
            <person name="Guiguen Y."/>
        </authorList>
    </citation>
    <scope>NUCLEOTIDE SEQUENCE</scope>
    <source>
        <strain evidence="1">NC1722</strain>
    </source>
</reference>
<protein>
    <submittedName>
        <fullName evidence="1">Uncharacterized protein</fullName>
    </submittedName>
</protein>
<dbReference type="Proteomes" id="UP001221898">
    <property type="component" value="Unassembled WGS sequence"/>
</dbReference>
<sequence length="105" mass="11797">MILVPSTYFCHPAIVFTPQIFLYCVKPCNSMFWDGYSPRLVMVCIYILGCVGAQIGQPSGCLALHEPGPQSFLQVVLSSSRRFQYSPTWLIRRDPGRVALKLLSN</sequence>
<name>A0AAD7SBS6_9TELE</name>
<dbReference type="AlphaFoldDB" id="A0AAD7SBS6"/>
<organism evidence="1 2">
    <name type="scientific">Aldrovandia affinis</name>
    <dbReference type="NCBI Taxonomy" id="143900"/>
    <lineage>
        <taxon>Eukaryota</taxon>
        <taxon>Metazoa</taxon>
        <taxon>Chordata</taxon>
        <taxon>Craniata</taxon>
        <taxon>Vertebrata</taxon>
        <taxon>Euteleostomi</taxon>
        <taxon>Actinopterygii</taxon>
        <taxon>Neopterygii</taxon>
        <taxon>Teleostei</taxon>
        <taxon>Notacanthiformes</taxon>
        <taxon>Halosauridae</taxon>
        <taxon>Aldrovandia</taxon>
    </lineage>
</organism>